<dbReference type="EMBL" id="JABEZY010000006">
    <property type="protein sequence ID" value="MBA0739817.1"/>
    <property type="molecule type" value="Genomic_DNA"/>
</dbReference>
<dbReference type="InterPro" id="IPR029069">
    <property type="entry name" value="HotDog_dom_sf"/>
</dbReference>
<accession>A0A7J9BUJ3</accession>
<evidence type="ECO:0008006" key="3">
    <source>
        <dbReference type="Google" id="ProtNLM"/>
    </source>
</evidence>
<dbReference type="Proteomes" id="UP000593579">
    <property type="component" value="Unassembled WGS sequence"/>
</dbReference>
<keyword evidence="2" id="KW-1185">Reference proteome</keyword>
<dbReference type="Gene3D" id="3.10.129.10">
    <property type="entry name" value="Hotdog Thioesterase"/>
    <property type="match status" value="1"/>
</dbReference>
<evidence type="ECO:0000313" key="2">
    <source>
        <dbReference type="Proteomes" id="UP000593579"/>
    </source>
</evidence>
<reference evidence="1 2" key="1">
    <citation type="journal article" date="2019" name="Genome Biol. Evol.">
        <title>Insights into the evolution of the New World diploid cottons (Gossypium, subgenus Houzingenia) based on genome sequencing.</title>
        <authorList>
            <person name="Grover C.E."/>
            <person name="Arick M.A. 2nd"/>
            <person name="Thrash A."/>
            <person name="Conover J.L."/>
            <person name="Sanders W.S."/>
            <person name="Peterson D.G."/>
            <person name="Frelichowski J.E."/>
            <person name="Scheffler J.A."/>
            <person name="Scheffler B.E."/>
            <person name="Wendel J.F."/>
        </authorList>
    </citation>
    <scope>NUCLEOTIDE SEQUENCE [LARGE SCALE GENOMIC DNA]</scope>
    <source>
        <strain evidence="1">5</strain>
        <tissue evidence="1">Leaf</tissue>
    </source>
</reference>
<comment type="caution">
    <text evidence="1">The sequence shown here is derived from an EMBL/GenBank/DDBJ whole genome shotgun (WGS) entry which is preliminary data.</text>
</comment>
<dbReference type="OrthoDB" id="46529at2759"/>
<organism evidence="1 2">
    <name type="scientific">Gossypium gossypioides</name>
    <name type="common">Mexican cotton</name>
    <name type="synonym">Selera gossypioides</name>
    <dbReference type="NCBI Taxonomy" id="34282"/>
    <lineage>
        <taxon>Eukaryota</taxon>
        <taxon>Viridiplantae</taxon>
        <taxon>Streptophyta</taxon>
        <taxon>Embryophyta</taxon>
        <taxon>Tracheophyta</taxon>
        <taxon>Spermatophyta</taxon>
        <taxon>Magnoliopsida</taxon>
        <taxon>eudicotyledons</taxon>
        <taxon>Gunneridae</taxon>
        <taxon>Pentapetalae</taxon>
        <taxon>rosids</taxon>
        <taxon>malvids</taxon>
        <taxon>Malvales</taxon>
        <taxon>Malvaceae</taxon>
        <taxon>Malvoideae</taxon>
        <taxon>Gossypium</taxon>
    </lineage>
</organism>
<dbReference type="SUPFAM" id="SSF54637">
    <property type="entry name" value="Thioesterase/thiol ester dehydrase-isomerase"/>
    <property type="match status" value="1"/>
</dbReference>
<proteinExistence type="predicted"/>
<feature type="non-terminal residue" evidence="1">
    <location>
        <position position="1"/>
    </location>
</feature>
<evidence type="ECO:0000313" key="1">
    <source>
        <dbReference type="EMBL" id="MBA0739817.1"/>
    </source>
</evidence>
<gene>
    <name evidence="1" type="ORF">Gogos_013048</name>
</gene>
<dbReference type="AlphaFoldDB" id="A0A7J9BUJ3"/>
<sequence length="102" mass="11187">MEGGDSLKKSLSSLHDVIDGKIGHGLETRVLQGLHVTHAERIFMRFDFLVPNAVSEHVEIESKVGANRGKLVHVAVEVRRKGNGEVIAVGKLWKAVNKLTPQ</sequence>
<name>A0A7J9BUJ3_GOSGO</name>
<protein>
    <recommendedName>
        <fullName evidence="3">Thioesterase domain-containing protein</fullName>
    </recommendedName>
</protein>